<evidence type="ECO:0000256" key="1">
    <source>
        <dbReference type="SAM" id="MobiDB-lite"/>
    </source>
</evidence>
<proteinExistence type="predicted"/>
<evidence type="ECO:0000313" key="2">
    <source>
        <dbReference type="EMBL" id="MBK7954933.1"/>
    </source>
</evidence>
<accession>A0A935TCL0</accession>
<dbReference type="AlphaFoldDB" id="A0A935TCL0"/>
<reference evidence="2 3" key="1">
    <citation type="submission" date="2020-10" db="EMBL/GenBank/DDBJ databases">
        <title>Connecting structure to function with the recovery of over 1000 high-quality activated sludge metagenome-assembled genomes encoding full-length rRNA genes using long-read sequencing.</title>
        <authorList>
            <person name="Singleton C.M."/>
            <person name="Petriglieri F."/>
            <person name="Kristensen J.M."/>
            <person name="Kirkegaard R.H."/>
            <person name="Michaelsen T.Y."/>
            <person name="Andersen M.H."/>
            <person name="Karst S.M."/>
            <person name="Dueholm M.S."/>
            <person name="Nielsen P.H."/>
            <person name="Albertsen M."/>
        </authorList>
    </citation>
    <scope>NUCLEOTIDE SEQUENCE [LARGE SCALE GENOMIC DNA]</scope>
    <source>
        <strain evidence="2">Fred_18-Q3-R57-64_BAT3C.720</strain>
    </source>
</reference>
<dbReference type="EMBL" id="JADJOT010000009">
    <property type="protein sequence ID" value="MBK7954933.1"/>
    <property type="molecule type" value="Genomic_DNA"/>
</dbReference>
<organism evidence="2 3">
    <name type="scientific">Candidatus Accumulibacter affinis</name>
    <dbReference type="NCBI Taxonomy" id="2954384"/>
    <lineage>
        <taxon>Bacteria</taxon>
        <taxon>Pseudomonadati</taxon>
        <taxon>Pseudomonadota</taxon>
        <taxon>Betaproteobacteria</taxon>
        <taxon>Candidatus Accumulibacter</taxon>
    </lineage>
</organism>
<dbReference type="Proteomes" id="UP000706151">
    <property type="component" value="Unassembled WGS sequence"/>
</dbReference>
<protein>
    <submittedName>
        <fullName evidence="2">Uncharacterized protein</fullName>
    </submittedName>
</protein>
<gene>
    <name evidence="2" type="ORF">IPK02_13780</name>
</gene>
<name>A0A935TCL0_9PROT</name>
<comment type="caution">
    <text evidence="2">The sequence shown here is derived from an EMBL/GenBank/DDBJ whole genome shotgun (WGS) entry which is preliminary data.</text>
</comment>
<evidence type="ECO:0000313" key="3">
    <source>
        <dbReference type="Proteomes" id="UP000706151"/>
    </source>
</evidence>
<feature type="region of interest" description="Disordered" evidence="1">
    <location>
        <begin position="1"/>
        <end position="23"/>
    </location>
</feature>
<sequence length="99" mass="10409">MTSLASSIGNLPASPARPPSSYSEPAGLAVVIAPDPSKSHRKRCKVTHSVRDVLVCGNSLYVASRAEKAIYSCGADFGTPQPFITGLQDNPEFLIYAAS</sequence>